<keyword evidence="1" id="KW-0732">Signal</keyword>
<dbReference type="PANTHER" id="PTHR44337">
    <property type="entry name" value="CARCINOEMBRYONIC ANTIGEN-RELATED CELL ADHESION MOLECULE 8"/>
    <property type="match status" value="1"/>
</dbReference>
<feature type="domain" description="Ig-like" evidence="5">
    <location>
        <begin position="204"/>
        <end position="292"/>
    </location>
</feature>
<dbReference type="Pfam" id="PF13927">
    <property type="entry name" value="Ig_3"/>
    <property type="match status" value="1"/>
</dbReference>
<keyword evidence="4" id="KW-0393">Immunoglobulin domain</keyword>
<evidence type="ECO:0000256" key="3">
    <source>
        <dbReference type="ARBA" id="ARBA00023180"/>
    </source>
</evidence>
<sequence>MPIKRNVTVAPRITHLDPPRITGSTLVELHSTTYLSCSGGNYSVVVNRNWLFNGRSALPPHAVSTSGDLEIRDMTRSEVGTYTCIIEKDEVTANTSVLVSVIEANSPIGVLTLSANQPIANGKLVLVFHDSVLIDCHSQRNDITNYTWQFNGSSTLPRSVTAMGVTLYINLMEGATEGNYTCIASKNGLATSASVWVSVKEEKARVIDVTASPTHPRANDRLDIVCYARGFPQPTIIWSFTDPMGQNYIPPGLSNQTPYKIHIDKFQPSLHSGTWTCMARNSVGVGQTSIQI</sequence>
<dbReference type="InterPro" id="IPR007110">
    <property type="entry name" value="Ig-like_dom"/>
</dbReference>
<dbReference type="InterPro" id="IPR003599">
    <property type="entry name" value="Ig_sub"/>
</dbReference>
<evidence type="ECO:0000313" key="6">
    <source>
        <dbReference type="EMBL" id="KAL3885228.1"/>
    </source>
</evidence>
<dbReference type="InterPro" id="IPR052598">
    <property type="entry name" value="IgSF_CEA-related"/>
</dbReference>
<organism evidence="6 7">
    <name type="scientific">Sinanodonta woodiana</name>
    <name type="common">Chinese pond mussel</name>
    <name type="synonym">Anodonta woodiana</name>
    <dbReference type="NCBI Taxonomy" id="1069815"/>
    <lineage>
        <taxon>Eukaryota</taxon>
        <taxon>Metazoa</taxon>
        <taxon>Spiralia</taxon>
        <taxon>Lophotrochozoa</taxon>
        <taxon>Mollusca</taxon>
        <taxon>Bivalvia</taxon>
        <taxon>Autobranchia</taxon>
        <taxon>Heteroconchia</taxon>
        <taxon>Palaeoheterodonta</taxon>
        <taxon>Unionida</taxon>
        <taxon>Unionoidea</taxon>
        <taxon>Unionidae</taxon>
        <taxon>Unioninae</taxon>
        <taxon>Sinanodonta</taxon>
    </lineage>
</organism>
<dbReference type="SMART" id="SM00408">
    <property type="entry name" value="IGc2"/>
    <property type="match status" value="3"/>
</dbReference>
<dbReference type="InterPro" id="IPR013151">
    <property type="entry name" value="Immunoglobulin_dom"/>
</dbReference>
<evidence type="ECO:0000256" key="1">
    <source>
        <dbReference type="ARBA" id="ARBA00022729"/>
    </source>
</evidence>
<gene>
    <name evidence="6" type="ORF">ACJMK2_025316</name>
</gene>
<dbReference type="InterPro" id="IPR003598">
    <property type="entry name" value="Ig_sub2"/>
</dbReference>
<reference evidence="6 7" key="1">
    <citation type="submission" date="2024-11" db="EMBL/GenBank/DDBJ databases">
        <title>Chromosome-level genome assembly of the freshwater bivalve Anodonta woodiana.</title>
        <authorList>
            <person name="Chen X."/>
        </authorList>
    </citation>
    <scope>NUCLEOTIDE SEQUENCE [LARGE SCALE GENOMIC DNA]</scope>
    <source>
        <strain evidence="6">MN2024</strain>
        <tissue evidence="6">Gills</tissue>
    </source>
</reference>
<dbReference type="CDD" id="cd00096">
    <property type="entry name" value="Ig"/>
    <property type="match status" value="2"/>
</dbReference>
<keyword evidence="7" id="KW-1185">Reference proteome</keyword>
<proteinExistence type="predicted"/>
<dbReference type="AlphaFoldDB" id="A0ABD3XII4"/>
<accession>A0ABD3XII4</accession>
<dbReference type="InterPro" id="IPR013783">
    <property type="entry name" value="Ig-like_fold"/>
</dbReference>
<keyword evidence="3" id="KW-0325">Glycoprotein</keyword>
<dbReference type="EMBL" id="JBJQND010000002">
    <property type="protein sequence ID" value="KAL3885228.1"/>
    <property type="molecule type" value="Genomic_DNA"/>
</dbReference>
<feature type="domain" description="Ig-like" evidence="5">
    <location>
        <begin position="11"/>
        <end position="100"/>
    </location>
</feature>
<keyword evidence="2" id="KW-1015">Disulfide bond</keyword>
<evidence type="ECO:0000259" key="5">
    <source>
        <dbReference type="PROSITE" id="PS50835"/>
    </source>
</evidence>
<dbReference type="Pfam" id="PF00047">
    <property type="entry name" value="ig"/>
    <property type="match status" value="1"/>
</dbReference>
<dbReference type="InterPro" id="IPR036179">
    <property type="entry name" value="Ig-like_dom_sf"/>
</dbReference>
<evidence type="ECO:0000256" key="2">
    <source>
        <dbReference type="ARBA" id="ARBA00023157"/>
    </source>
</evidence>
<dbReference type="SMART" id="SM00409">
    <property type="entry name" value="IG"/>
    <property type="match status" value="3"/>
</dbReference>
<dbReference type="PROSITE" id="PS50835">
    <property type="entry name" value="IG_LIKE"/>
    <property type="match status" value="3"/>
</dbReference>
<dbReference type="SUPFAM" id="SSF48726">
    <property type="entry name" value="Immunoglobulin"/>
    <property type="match status" value="3"/>
</dbReference>
<dbReference type="Gene3D" id="2.60.40.10">
    <property type="entry name" value="Immunoglobulins"/>
    <property type="match status" value="3"/>
</dbReference>
<dbReference type="PANTHER" id="PTHR44337:SF20">
    <property type="entry name" value="CARCINOEMBRYONIC ANTIGEN-RELATED CELL ADHESION MOLECULE 5-RELATED"/>
    <property type="match status" value="1"/>
</dbReference>
<protein>
    <recommendedName>
        <fullName evidence="5">Ig-like domain-containing protein</fullName>
    </recommendedName>
</protein>
<evidence type="ECO:0000256" key="4">
    <source>
        <dbReference type="ARBA" id="ARBA00023319"/>
    </source>
</evidence>
<feature type="domain" description="Ig-like" evidence="5">
    <location>
        <begin position="107"/>
        <end position="198"/>
    </location>
</feature>
<dbReference type="Proteomes" id="UP001634394">
    <property type="component" value="Unassembled WGS sequence"/>
</dbReference>
<comment type="caution">
    <text evidence="6">The sequence shown here is derived from an EMBL/GenBank/DDBJ whole genome shotgun (WGS) entry which is preliminary data.</text>
</comment>
<name>A0ABD3XII4_SINWO</name>
<evidence type="ECO:0000313" key="7">
    <source>
        <dbReference type="Proteomes" id="UP001634394"/>
    </source>
</evidence>